<evidence type="ECO:0000313" key="4">
    <source>
        <dbReference type="Proteomes" id="UP000198339"/>
    </source>
</evidence>
<feature type="transmembrane region" description="Helical" evidence="1">
    <location>
        <begin position="159"/>
        <end position="179"/>
    </location>
</feature>
<dbReference type="GO" id="GO:0016020">
    <property type="term" value="C:membrane"/>
    <property type="evidence" value="ECO:0007669"/>
    <property type="project" value="InterPro"/>
</dbReference>
<dbReference type="InterPro" id="IPR037185">
    <property type="entry name" value="EmrE-like"/>
</dbReference>
<sequence length="301" mass="31499">MTAKTDSLDKSAATLPQALAFAGLLAGNICLSLGAMLVRLVDTGPVAAAFWRLLLALPVIALLGWREAGGRLPSRHALLVAAGAGALFALDLAAWHLGIIRTKVANATLFGNCASLLLVIWGIMLARKLPRGWQALAILLAFAGAALLMGQSYELSPAYLAGDLLCLLGGGFYTAYVLLMQRVRGELGAWSALAISVPAGVPILLGTAILLGERIWPQSWTVVVILALTSQIMGQGLLIWALPRFSSLVVGLTLLVQPAFAALAGWLMFGERLGPVDLLGGAMVGAALVLIRLPSRAARRI</sequence>
<dbReference type="PANTHER" id="PTHR22911:SF76">
    <property type="entry name" value="EAMA DOMAIN-CONTAINING PROTEIN"/>
    <property type="match status" value="1"/>
</dbReference>
<feature type="transmembrane region" description="Helical" evidence="1">
    <location>
        <begin position="248"/>
        <end position="269"/>
    </location>
</feature>
<dbReference type="SUPFAM" id="SSF103481">
    <property type="entry name" value="Multidrug resistance efflux transporter EmrE"/>
    <property type="match status" value="2"/>
</dbReference>
<reference evidence="3 4" key="1">
    <citation type="submission" date="2017-06" db="EMBL/GenBank/DDBJ databases">
        <authorList>
            <person name="Kim H.J."/>
            <person name="Triplett B.A."/>
        </authorList>
    </citation>
    <scope>NUCLEOTIDE SEQUENCE [LARGE SCALE GENOMIC DNA]</scope>
    <source>
        <strain evidence="3 4">DS15</strain>
    </source>
</reference>
<feature type="transmembrane region" description="Helical" evidence="1">
    <location>
        <begin position="46"/>
        <end position="65"/>
    </location>
</feature>
<name>A0A239HWM8_9SPHN</name>
<feature type="transmembrane region" description="Helical" evidence="1">
    <location>
        <begin position="104"/>
        <end position="126"/>
    </location>
</feature>
<dbReference type="RefSeq" id="WP_089215838.1">
    <property type="nucleotide sequence ID" value="NZ_CP076394.1"/>
</dbReference>
<keyword evidence="4" id="KW-1185">Reference proteome</keyword>
<evidence type="ECO:0000256" key="1">
    <source>
        <dbReference type="SAM" id="Phobius"/>
    </source>
</evidence>
<dbReference type="Pfam" id="PF00892">
    <property type="entry name" value="EamA"/>
    <property type="match status" value="2"/>
</dbReference>
<feature type="transmembrane region" description="Helical" evidence="1">
    <location>
        <begin position="191"/>
        <end position="212"/>
    </location>
</feature>
<feature type="transmembrane region" description="Helical" evidence="1">
    <location>
        <begin position="218"/>
        <end position="241"/>
    </location>
</feature>
<organism evidence="3 4">
    <name type="scientific">Sphingopyxis indica</name>
    <dbReference type="NCBI Taxonomy" id="436663"/>
    <lineage>
        <taxon>Bacteria</taxon>
        <taxon>Pseudomonadati</taxon>
        <taxon>Pseudomonadota</taxon>
        <taxon>Alphaproteobacteria</taxon>
        <taxon>Sphingomonadales</taxon>
        <taxon>Sphingomonadaceae</taxon>
        <taxon>Sphingopyxis</taxon>
    </lineage>
</organism>
<dbReference type="PANTHER" id="PTHR22911">
    <property type="entry name" value="ACYL-MALONYL CONDENSING ENZYME-RELATED"/>
    <property type="match status" value="1"/>
</dbReference>
<dbReference type="AlphaFoldDB" id="A0A239HWM8"/>
<feature type="domain" description="EamA" evidence="2">
    <location>
        <begin position="161"/>
        <end position="291"/>
    </location>
</feature>
<proteinExistence type="predicted"/>
<feature type="transmembrane region" description="Helical" evidence="1">
    <location>
        <begin position="275"/>
        <end position="293"/>
    </location>
</feature>
<dbReference type="OrthoDB" id="8770617at2"/>
<keyword evidence="1" id="KW-0812">Transmembrane</keyword>
<accession>A0A239HWM8</accession>
<dbReference type="InterPro" id="IPR000620">
    <property type="entry name" value="EamA_dom"/>
</dbReference>
<dbReference type="Proteomes" id="UP000198339">
    <property type="component" value="Unassembled WGS sequence"/>
</dbReference>
<feature type="transmembrane region" description="Helical" evidence="1">
    <location>
        <begin position="18"/>
        <end position="40"/>
    </location>
</feature>
<gene>
    <name evidence="3" type="ORF">SAMN06295955_106115</name>
</gene>
<keyword evidence="1" id="KW-1133">Transmembrane helix</keyword>
<evidence type="ECO:0000259" key="2">
    <source>
        <dbReference type="Pfam" id="PF00892"/>
    </source>
</evidence>
<feature type="transmembrane region" description="Helical" evidence="1">
    <location>
        <begin position="77"/>
        <end position="98"/>
    </location>
</feature>
<evidence type="ECO:0000313" key="3">
    <source>
        <dbReference type="EMBL" id="SNS84614.1"/>
    </source>
</evidence>
<keyword evidence="1" id="KW-0472">Membrane</keyword>
<protein>
    <submittedName>
        <fullName evidence="3">EamA-like transporter family protein</fullName>
    </submittedName>
</protein>
<dbReference type="EMBL" id="FZPA01000006">
    <property type="protein sequence ID" value="SNS84614.1"/>
    <property type="molecule type" value="Genomic_DNA"/>
</dbReference>
<feature type="transmembrane region" description="Helical" evidence="1">
    <location>
        <begin position="133"/>
        <end position="153"/>
    </location>
</feature>
<feature type="domain" description="EamA" evidence="2">
    <location>
        <begin position="24"/>
        <end position="149"/>
    </location>
</feature>